<name>W1XWZ8_9ZZZZ</name>
<organism evidence="1">
    <name type="scientific">human gut metagenome</name>
    <dbReference type="NCBI Taxonomy" id="408170"/>
    <lineage>
        <taxon>unclassified sequences</taxon>
        <taxon>metagenomes</taxon>
        <taxon>organismal metagenomes</taxon>
    </lineage>
</organism>
<accession>W1XWZ8</accession>
<dbReference type="AlphaFoldDB" id="W1XWZ8"/>
<sequence length="27" mass="2971">MRGKKGAVTQSLNEILLAKVGYCCCKR</sequence>
<evidence type="ECO:0008006" key="2">
    <source>
        <dbReference type="Google" id="ProtNLM"/>
    </source>
</evidence>
<dbReference type="EMBL" id="AZMM01010737">
    <property type="protein sequence ID" value="ETJ34848.1"/>
    <property type="molecule type" value="Genomic_DNA"/>
</dbReference>
<evidence type="ECO:0000313" key="1">
    <source>
        <dbReference type="EMBL" id="ETJ34848.1"/>
    </source>
</evidence>
<proteinExistence type="predicted"/>
<comment type="caution">
    <text evidence="1">The sequence shown here is derived from an EMBL/GenBank/DDBJ whole genome shotgun (WGS) entry which is preliminary data.</text>
</comment>
<reference evidence="1" key="1">
    <citation type="submission" date="2013-12" db="EMBL/GenBank/DDBJ databases">
        <title>A Varibaculum cambriense genome reconstructed from a premature infant gut community with otherwise low bacterial novelty that shifts toward anaerobic metabolism during the third week of life.</title>
        <authorList>
            <person name="Brown C.T."/>
            <person name="Sharon I."/>
            <person name="Thomas B.C."/>
            <person name="Castelle C.J."/>
            <person name="Morowitz M.J."/>
            <person name="Banfield J.F."/>
        </authorList>
    </citation>
    <scope>NUCLEOTIDE SEQUENCE</scope>
</reference>
<feature type="non-terminal residue" evidence="1">
    <location>
        <position position="27"/>
    </location>
</feature>
<gene>
    <name evidence="1" type="ORF">Q604_UNBC10737G0001</name>
</gene>
<protein>
    <recommendedName>
        <fullName evidence="2">Transposase</fullName>
    </recommendedName>
</protein>